<feature type="chain" id="PRO_5043328868" description="Sodefrin-like factor" evidence="2">
    <location>
        <begin position="19"/>
        <end position="168"/>
    </location>
</feature>
<feature type="region of interest" description="Disordered" evidence="1">
    <location>
        <begin position="146"/>
        <end position="168"/>
    </location>
</feature>
<evidence type="ECO:0000313" key="3">
    <source>
        <dbReference type="EMBL" id="KAK7027972.1"/>
    </source>
</evidence>
<keyword evidence="2" id="KW-0732">Signal</keyword>
<protein>
    <recommendedName>
        <fullName evidence="5">Sodefrin-like factor</fullName>
    </recommendedName>
</protein>
<comment type="caution">
    <text evidence="3">The sequence shown here is derived from an EMBL/GenBank/DDBJ whole genome shotgun (WGS) entry which is preliminary data.</text>
</comment>
<name>A0AAW0BLW1_9AGAR</name>
<dbReference type="EMBL" id="JAYKXP010000092">
    <property type="protein sequence ID" value="KAK7027972.1"/>
    <property type="molecule type" value="Genomic_DNA"/>
</dbReference>
<evidence type="ECO:0008006" key="5">
    <source>
        <dbReference type="Google" id="ProtNLM"/>
    </source>
</evidence>
<evidence type="ECO:0000256" key="1">
    <source>
        <dbReference type="SAM" id="MobiDB-lite"/>
    </source>
</evidence>
<evidence type="ECO:0000256" key="2">
    <source>
        <dbReference type="SAM" id="SignalP"/>
    </source>
</evidence>
<organism evidence="3 4">
    <name type="scientific">Paramarasmius palmivorus</name>
    <dbReference type="NCBI Taxonomy" id="297713"/>
    <lineage>
        <taxon>Eukaryota</taxon>
        <taxon>Fungi</taxon>
        <taxon>Dikarya</taxon>
        <taxon>Basidiomycota</taxon>
        <taxon>Agaricomycotina</taxon>
        <taxon>Agaricomycetes</taxon>
        <taxon>Agaricomycetidae</taxon>
        <taxon>Agaricales</taxon>
        <taxon>Marasmiineae</taxon>
        <taxon>Marasmiaceae</taxon>
        <taxon>Paramarasmius</taxon>
    </lineage>
</organism>
<dbReference type="Proteomes" id="UP001383192">
    <property type="component" value="Unassembled WGS sequence"/>
</dbReference>
<accession>A0AAW0BLW1</accession>
<evidence type="ECO:0000313" key="4">
    <source>
        <dbReference type="Proteomes" id="UP001383192"/>
    </source>
</evidence>
<gene>
    <name evidence="3" type="ORF">VNI00_015058</name>
</gene>
<sequence>MKTTLILVASLGIAGVAASTNAACYTNICFTGECDYTKPQCISSNNKAENTNCYDNICFEACFQDPDALRCYRPDNKPTPPRPTYTVECPAEDKSGHSLARDYSHDVLFGDETEASCAYTVRTLEGAYEVFCSYNVEGEGEVPLVQNENTDERCPDSVQATKAPNEVA</sequence>
<feature type="signal peptide" evidence="2">
    <location>
        <begin position="1"/>
        <end position="18"/>
    </location>
</feature>
<reference evidence="3 4" key="1">
    <citation type="submission" date="2024-01" db="EMBL/GenBank/DDBJ databases">
        <title>A draft genome for a cacao thread blight-causing isolate of Paramarasmius palmivorus.</title>
        <authorList>
            <person name="Baruah I.K."/>
            <person name="Bukari Y."/>
            <person name="Amoako-Attah I."/>
            <person name="Meinhardt L.W."/>
            <person name="Bailey B.A."/>
            <person name="Cohen S.P."/>
        </authorList>
    </citation>
    <scope>NUCLEOTIDE SEQUENCE [LARGE SCALE GENOMIC DNA]</scope>
    <source>
        <strain evidence="3 4">GH-12</strain>
    </source>
</reference>
<proteinExistence type="predicted"/>
<dbReference type="AlphaFoldDB" id="A0AAW0BLW1"/>
<keyword evidence="4" id="KW-1185">Reference proteome</keyword>